<keyword evidence="8" id="KW-1185">Reference proteome</keyword>
<evidence type="ECO:0000256" key="1">
    <source>
        <dbReference type="ARBA" id="ARBA00022723"/>
    </source>
</evidence>
<feature type="domain" description="BED-type" evidence="6">
    <location>
        <begin position="420"/>
        <end position="465"/>
    </location>
</feature>
<evidence type="ECO:0000256" key="4">
    <source>
        <dbReference type="PROSITE-ProRule" id="PRU00027"/>
    </source>
</evidence>
<feature type="compositionally biased region" description="Polar residues" evidence="5">
    <location>
        <begin position="336"/>
        <end position="350"/>
    </location>
</feature>
<feature type="compositionally biased region" description="Basic residues" evidence="5">
    <location>
        <begin position="365"/>
        <end position="389"/>
    </location>
</feature>
<evidence type="ECO:0000313" key="8">
    <source>
        <dbReference type="Proteomes" id="UP000823674"/>
    </source>
</evidence>
<evidence type="ECO:0000313" key="7">
    <source>
        <dbReference type="EMBL" id="KAG5401573.1"/>
    </source>
</evidence>
<dbReference type="EMBL" id="JADBGQ010000004">
    <property type="protein sequence ID" value="KAG5401573.1"/>
    <property type="molecule type" value="Genomic_DNA"/>
</dbReference>
<dbReference type="SUPFAM" id="SSF57667">
    <property type="entry name" value="beta-beta-alpha zinc fingers"/>
    <property type="match status" value="1"/>
</dbReference>
<feature type="region of interest" description="Disordered" evidence="5">
    <location>
        <begin position="1"/>
        <end position="24"/>
    </location>
</feature>
<keyword evidence="3" id="KW-0862">Zinc</keyword>
<evidence type="ECO:0000259" key="6">
    <source>
        <dbReference type="PROSITE" id="PS50808"/>
    </source>
</evidence>
<dbReference type="PROSITE" id="PS50808">
    <property type="entry name" value="ZF_BED"/>
    <property type="match status" value="1"/>
</dbReference>
<comment type="caution">
    <text evidence="7">The sequence shown here is derived from an EMBL/GenBank/DDBJ whole genome shotgun (WGS) entry which is preliminary data.</text>
</comment>
<feature type="region of interest" description="Disordered" evidence="5">
    <location>
        <begin position="63"/>
        <end position="89"/>
    </location>
</feature>
<accession>A0ABQ7MS80</accession>
<proteinExistence type="predicted"/>
<feature type="region of interest" description="Disordered" evidence="5">
    <location>
        <begin position="281"/>
        <end position="423"/>
    </location>
</feature>
<reference evidence="7 8" key="1">
    <citation type="submission" date="2021-03" db="EMBL/GenBank/DDBJ databases">
        <authorList>
            <person name="King G.J."/>
            <person name="Bancroft I."/>
            <person name="Baten A."/>
            <person name="Bloomfield J."/>
            <person name="Borpatragohain P."/>
            <person name="He Z."/>
            <person name="Irish N."/>
            <person name="Irwin J."/>
            <person name="Liu K."/>
            <person name="Mauleon R.P."/>
            <person name="Moore J."/>
            <person name="Morris R."/>
            <person name="Ostergaard L."/>
            <person name="Wang B."/>
            <person name="Wells R."/>
        </authorList>
    </citation>
    <scope>NUCLEOTIDE SEQUENCE [LARGE SCALE GENOMIC DNA]</scope>
    <source>
        <strain evidence="7">R-o-18</strain>
        <tissue evidence="7">Leaf</tissue>
    </source>
</reference>
<keyword evidence="1" id="KW-0479">Metal-binding</keyword>
<protein>
    <recommendedName>
        <fullName evidence="6">BED-type domain-containing protein</fullName>
    </recommendedName>
</protein>
<feature type="compositionally biased region" description="Basic and acidic residues" evidence="5">
    <location>
        <begin position="77"/>
        <end position="89"/>
    </location>
</feature>
<dbReference type="InterPro" id="IPR036236">
    <property type="entry name" value="Znf_C2H2_sf"/>
</dbReference>
<organism evidence="7 8">
    <name type="scientific">Brassica rapa subsp. trilocularis</name>
    <dbReference type="NCBI Taxonomy" id="1813537"/>
    <lineage>
        <taxon>Eukaryota</taxon>
        <taxon>Viridiplantae</taxon>
        <taxon>Streptophyta</taxon>
        <taxon>Embryophyta</taxon>
        <taxon>Tracheophyta</taxon>
        <taxon>Spermatophyta</taxon>
        <taxon>Magnoliopsida</taxon>
        <taxon>eudicotyledons</taxon>
        <taxon>Gunneridae</taxon>
        <taxon>Pentapetalae</taxon>
        <taxon>rosids</taxon>
        <taxon>malvids</taxon>
        <taxon>Brassicales</taxon>
        <taxon>Brassicaceae</taxon>
        <taxon>Brassiceae</taxon>
        <taxon>Brassica</taxon>
    </lineage>
</organism>
<dbReference type="InterPro" id="IPR003656">
    <property type="entry name" value="Znf_BED"/>
</dbReference>
<sequence>MSKEGLARGIGPFKPVAGRAWAEDPTSRNVAGLAGIDLRGMGSVRDGPKKTAVNPNVPQLLLSSFDRPPEKKKRARVKVESPPHEMELRPRLRRNSPLKKKIISSGHGFFIDGAPALSCVGIREKQRILAIWVPLLHPTSSSSFSLPPPPLSNLRRRSNFSPLVITASAVFAAPSDVNNSVPAKNGAYTSLVALDSISDGEGGGWDWIYHKENKSPLRSCSSSYQLRPIARETIGSRSQSEDQSTFVPNYTPPNTVDFATQEVLATLAAAAEAGDQIASQEAGVTRADGKQQGNRKRLISLVDDTGDSDVEISQPTQKTKPRRQTSFGTATGKPMLQSTIDGGVGSSAQACSKGKSVPMKSVIRGGRRKSPTKSKKKKVSPTQSQKKKEKVAEDIPELGDELDEEEFDEDEIGEEEREERQKSDVWRDFKVVEKPNGKLKAACNHCKREYAWQSHSHGTSGLRRHRERCKISNSRWVMCSYIIHYVCSSHWSSLQR</sequence>
<evidence type="ECO:0000256" key="2">
    <source>
        <dbReference type="ARBA" id="ARBA00022771"/>
    </source>
</evidence>
<feature type="compositionally biased region" description="Polar residues" evidence="5">
    <location>
        <begin position="311"/>
        <end position="329"/>
    </location>
</feature>
<dbReference type="Pfam" id="PF02892">
    <property type="entry name" value="zf-BED"/>
    <property type="match status" value="1"/>
</dbReference>
<dbReference type="SMART" id="SM00614">
    <property type="entry name" value="ZnF_BED"/>
    <property type="match status" value="1"/>
</dbReference>
<dbReference type="PANTHER" id="PTHR34396:SF25">
    <property type="entry name" value="BOUNDARY ELEMENT ASSOCIATED FACTOR"/>
    <property type="match status" value="1"/>
</dbReference>
<dbReference type="PANTHER" id="PTHR34396">
    <property type="entry name" value="OS03G0264950 PROTEIN-RELATED"/>
    <property type="match status" value="1"/>
</dbReference>
<evidence type="ECO:0000256" key="5">
    <source>
        <dbReference type="SAM" id="MobiDB-lite"/>
    </source>
</evidence>
<name>A0ABQ7MS80_BRACM</name>
<evidence type="ECO:0000256" key="3">
    <source>
        <dbReference type="ARBA" id="ARBA00022833"/>
    </source>
</evidence>
<feature type="compositionally biased region" description="Acidic residues" evidence="5">
    <location>
        <begin position="394"/>
        <end position="417"/>
    </location>
</feature>
<keyword evidence="2 4" id="KW-0863">Zinc-finger</keyword>
<dbReference type="InterPro" id="IPR053031">
    <property type="entry name" value="Cuticle_assoc_protein"/>
</dbReference>
<gene>
    <name evidence="7" type="primary">A04g506870.1_BraROA</name>
    <name evidence="7" type="ORF">IGI04_016180</name>
</gene>
<dbReference type="Proteomes" id="UP000823674">
    <property type="component" value="Chromosome A04"/>
</dbReference>